<feature type="region of interest" description="Disordered" evidence="1">
    <location>
        <begin position="173"/>
        <end position="302"/>
    </location>
</feature>
<accession>A0A4W5JXC3</accession>
<reference evidence="4" key="1">
    <citation type="submission" date="2018-06" db="EMBL/GenBank/DDBJ databases">
        <title>Genome assembly of Danube salmon.</title>
        <authorList>
            <person name="Macqueen D.J."/>
            <person name="Gundappa M.K."/>
        </authorList>
    </citation>
    <scope>NUCLEOTIDE SEQUENCE [LARGE SCALE GENOMIC DNA]</scope>
</reference>
<evidence type="ECO:0000313" key="4">
    <source>
        <dbReference type="Proteomes" id="UP000314982"/>
    </source>
</evidence>
<dbReference type="InterPro" id="IPR013809">
    <property type="entry name" value="ENTH"/>
</dbReference>
<keyword evidence="4" id="KW-1185">Reference proteome</keyword>
<dbReference type="Proteomes" id="UP000314982">
    <property type="component" value="Unassembled WGS sequence"/>
</dbReference>
<reference evidence="3" key="2">
    <citation type="submission" date="2025-08" db="UniProtKB">
        <authorList>
            <consortium name="Ensembl"/>
        </authorList>
    </citation>
    <scope>IDENTIFICATION</scope>
</reference>
<proteinExistence type="predicted"/>
<dbReference type="STRING" id="62062.ENSHHUP00000008322"/>
<sequence length="606" mass="64908">FPFTTKISLTFTSPCRTNVVMNYSEVETKVREATNDDPWGPSGQQMAEISRCTFMYEQFPEVMNMLWTRMLRDNKKNWRRVYKSLLLLSHLIRNGSERVVTSAREHIYDLRSLESYHFVDENGKDQGVNVRQKVKEMVDLIQDDDRLREERKKAKKNKDKYIGVSSDSIGGGFSRYSKSSDSMGGGFSRYSKSSDSMGGGFSRYSKSSDSMGGGFSRYSNDNEEERGRPSRNGQSGRSVFKDEEETVTTKSVQIVQATETTATRKRGGVPSKTVSLGAAAHYTGDKSPDTSAKQVSPQPSSSGLADLLMVDTGPSQPAAATDLIGGFADFSSPAASVGLSTVSASSGNGDFGDWNAFPDGQAPVPTPFAQPLAPSNTDLFGTSSAQAPASADLFDLMGPVQTQSLSGSQSLTFNMTSTQNMTSTMPQSTSLPFQLLGGPLQPQQQQVMLGTQSSMGSAIPSTWSDSSVNISLDFLAPGVQPPKPAQPTLKTLQGGQPLPPVNMLSQGFAGMGLAPSPIRTPTTPMMYPGAGMGMAPSQGMMGMGMNMGAMPQANMSMGMPGAMSMGMPGAMSMGMRMPAMSMGSGMVQQQPKQGLDAFADFGNFRK</sequence>
<dbReference type="Ensembl" id="ENSHHUT00000008571.1">
    <property type="protein sequence ID" value="ENSHHUP00000008322.1"/>
    <property type="gene ID" value="ENSHHUG00000005053.1"/>
</dbReference>
<dbReference type="InterPro" id="IPR008942">
    <property type="entry name" value="ENTH_VHS"/>
</dbReference>
<dbReference type="GO" id="GO:0006897">
    <property type="term" value="P:endocytosis"/>
    <property type="evidence" value="ECO:0007669"/>
    <property type="project" value="TreeGrafter"/>
</dbReference>
<dbReference type="SMART" id="SM00273">
    <property type="entry name" value="ENTH"/>
    <property type="match status" value="1"/>
</dbReference>
<dbReference type="GO" id="GO:0005886">
    <property type="term" value="C:plasma membrane"/>
    <property type="evidence" value="ECO:0007669"/>
    <property type="project" value="TreeGrafter"/>
</dbReference>
<dbReference type="GO" id="GO:0005543">
    <property type="term" value="F:phospholipid binding"/>
    <property type="evidence" value="ECO:0007669"/>
    <property type="project" value="TreeGrafter"/>
</dbReference>
<feature type="compositionally biased region" description="Polar residues" evidence="1">
    <location>
        <begin position="289"/>
        <end position="302"/>
    </location>
</feature>
<organism evidence="3 4">
    <name type="scientific">Hucho hucho</name>
    <name type="common">huchen</name>
    <dbReference type="NCBI Taxonomy" id="62062"/>
    <lineage>
        <taxon>Eukaryota</taxon>
        <taxon>Metazoa</taxon>
        <taxon>Chordata</taxon>
        <taxon>Craniata</taxon>
        <taxon>Vertebrata</taxon>
        <taxon>Euteleostomi</taxon>
        <taxon>Actinopterygii</taxon>
        <taxon>Neopterygii</taxon>
        <taxon>Teleostei</taxon>
        <taxon>Protacanthopterygii</taxon>
        <taxon>Salmoniformes</taxon>
        <taxon>Salmonidae</taxon>
        <taxon>Salmoninae</taxon>
        <taxon>Hucho</taxon>
    </lineage>
</organism>
<dbReference type="PROSITE" id="PS50942">
    <property type="entry name" value="ENTH"/>
    <property type="match status" value="1"/>
</dbReference>
<protein>
    <submittedName>
        <fullName evidence="3">Clathrin interactor 1a</fullName>
    </submittedName>
</protein>
<dbReference type="PANTHER" id="PTHR12276:SF45">
    <property type="entry name" value="CLATHRIN INTERACTOR 1"/>
    <property type="match status" value="1"/>
</dbReference>
<dbReference type="AlphaFoldDB" id="A0A4W5JXC3"/>
<dbReference type="CDD" id="cd16989">
    <property type="entry name" value="ENTH_EpsinR"/>
    <property type="match status" value="1"/>
</dbReference>
<dbReference type="GO" id="GO:0030276">
    <property type="term" value="F:clathrin binding"/>
    <property type="evidence" value="ECO:0007669"/>
    <property type="project" value="TreeGrafter"/>
</dbReference>
<dbReference type="Pfam" id="PF01417">
    <property type="entry name" value="ENTH"/>
    <property type="match status" value="1"/>
</dbReference>
<dbReference type="GO" id="GO:0005768">
    <property type="term" value="C:endosome"/>
    <property type="evidence" value="ECO:0007669"/>
    <property type="project" value="TreeGrafter"/>
</dbReference>
<name>A0A4W5JXC3_9TELE</name>
<feature type="domain" description="ENTH" evidence="2">
    <location>
        <begin position="18"/>
        <end position="151"/>
    </location>
</feature>
<dbReference type="GeneTree" id="ENSGT00940000155650"/>
<dbReference type="SUPFAM" id="SSF48464">
    <property type="entry name" value="ENTH/VHS domain"/>
    <property type="match status" value="1"/>
</dbReference>
<evidence type="ECO:0000256" key="1">
    <source>
        <dbReference type="SAM" id="MobiDB-lite"/>
    </source>
</evidence>
<evidence type="ECO:0000259" key="2">
    <source>
        <dbReference type="PROSITE" id="PS50942"/>
    </source>
</evidence>
<evidence type="ECO:0000313" key="3">
    <source>
        <dbReference type="Ensembl" id="ENSHHUP00000008322.1"/>
    </source>
</evidence>
<dbReference type="PANTHER" id="PTHR12276">
    <property type="entry name" value="EPSIN/ENT-RELATED"/>
    <property type="match status" value="1"/>
</dbReference>
<dbReference type="Gene3D" id="1.25.40.90">
    <property type="match status" value="1"/>
</dbReference>
<dbReference type="GO" id="GO:0030125">
    <property type="term" value="C:clathrin vesicle coat"/>
    <property type="evidence" value="ECO:0007669"/>
    <property type="project" value="TreeGrafter"/>
</dbReference>
<reference evidence="3" key="3">
    <citation type="submission" date="2025-09" db="UniProtKB">
        <authorList>
            <consortium name="Ensembl"/>
        </authorList>
    </citation>
    <scope>IDENTIFICATION</scope>
</reference>
<feature type="compositionally biased region" description="Polar residues" evidence="1">
    <location>
        <begin position="248"/>
        <end position="261"/>
    </location>
</feature>
<dbReference type="FunFam" id="1.25.40.90:FF:000006">
    <property type="entry name" value="Clathrin interactor 1"/>
    <property type="match status" value="1"/>
</dbReference>